<dbReference type="Pfam" id="PF08032">
    <property type="entry name" value="SpoU_sub_bind"/>
    <property type="match status" value="1"/>
</dbReference>
<dbReference type="GO" id="GO:0032259">
    <property type="term" value="P:methylation"/>
    <property type="evidence" value="ECO:0007669"/>
    <property type="project" value="UniProtKB-KW"/>
</dbReference>
<name>A0A5S4FRH4_9ACTN</name>
<evidence type="ECO:0000313" key="6">
    <source>
        <dbReference type="EMBL" id="TMR23248.1"/>
    </source>
</evidence>
<gene>
    <name evidence="6" type="primary">rlmB</name>
    <name evidence="6" type="ORF">ETD86_09095</name>
</gene>
<dbReference type="NCBIfam" id="TIGR00186">
    <property type="entry name" value="rRNA_methyl_3"/>
    <property type="match status" value="1"/>
</dbReference>
<dbReference type="AlphaFoldDB" id="A0A5S4FRH4"/>
<dbReference type="SUPFAM" id="SSF75217">
    <property type="entry name" value="alpha/beta knot"/>
    <property type="match status" value="1"/>
</dbReference>
<evidence type="ECO:0000256" key="4">
    <source>
        <dbReference type="SAM" id="MobiDB-lite"/>
    </source>
</evidence>
<dbReference type="Pfam" id="PF00588">
    <property type="entry name" value="SpoU_methylase"/>
    <property type="match status" value="1"/>
</dbReference>
<dbReference type="CDD" id="cd18103">
    <property type="entry name" value="SpoU-like_RlmB"/>
    <property type="match status" value="1"/>
</dbReference>
<dbReference type="InterPro" id="IPR013123">
    <property type="entry name" value="SpoU_subst-bd"/>
</dbReference>
<sequence length="320" mass="33815">MAAGGRASGRPAKKKGPSKGTGGQGRRSLQGKGATPPAEMRHWYKDKSRAERIAREEQGGTRRPAPTRQRRSEDAPEYIGGRNPVLEALQAGVPSNALYVAPRLENDDRVRDSIKIAAERGIALLEVTRDKLDRLTEGGVHQGIALQIPAYDYAHPSELVELAQDAAETPLIVALDSVTDPRNLGAIARSATAFGAHGLLIPSRRAAGVTGGAWKTSAGTLATLRVARAANLTAALREYRDAGLFVIGLDGSGETDIGDVQLLSEPAVIVVGSEGKGLSRLVREQCDVLARIPMHAAAESLNAGVAAGVALYEVARHRRL</sequence>
<keyword evidence="7" id="KW-1185">Reference proteome</keyword>
<feature type="region of interest" description="Disordered" evidence="4">
    <location>
        <begin position="1"/>
        <end position="79"/>
    </location>
</feature>
<dbReference type="PANTHER" id="PTHR46429:SF1">
    <property type="entry name" value="23S RRNA (GUANOSINE-2'-O-)-METHYLTRANSFERASE RLMB"/>
    <property type="match status" value="1"/>
</dbReference>
<dbReference type="InterPro" id="IPR029026">
    <property type="entry name" value="tRNA_m1G_MTases_N"/>
</dbReference>
<keyword evidence="2 6" id="KW-0489">Methyltransferase</keyword>
<reference evidence="6 7" key="1">
    <citation type="submission" date="2019-05" db="EMBL/GenBank/DDBJ databases">
        <title>Draft genome sequence of Nonomuraea turkmeniaca DSM 43926.</title>
        <authorList>
            <person name="Saricaoglu S."/>
            <person name="Isik K."/>
        </authorList>
    </citation>
    <scope>NUCLEOTIDE SEQUENCE [LARGE SCALE GENOMIC DNA]</scope>
    <source>
        <strain evidence="6 7">DSM 43926</strain>
    </source>
</reference>
<dbReference type="InterPro" id="IPR029028">
    <property type="entry name" value="Alpha/beta_knot_MTases"/>
</dbReference>
<dbReference type="GO" id="GO:0005829">
    <property type="term" value="C:cytosol"/>
    <property type="evidence" value="ECO:0007669"/>
    <property type="project" value="TreeGrafter"/>
</dbReference>
<dbReference type="Gene3D" id="3.30.1330.30">
    <property type="match status" value="1"/>
</dbReference>
<dbReference type="PANTHER" id="PTHR46429">
    <property type="entry name" value="23S RRNA (GUANOSINE-2'-O-)-METHYLTRANSFERASE RLMB"/>
    <property type="match status" value="1"/>
</dbReference>
<dbReference type="GO" id="GO:0003723">
    <property type="term" value="F:RNA binding"/>
    <property type="evidence" value="ECO:0007669"/>
    <property type="project" value="InterPro"/>
</dbReference>
<keyword evidence="3 6" id="KW-0808">Transferase</keyword>
<accession>A0A5S4FRH4</accession>
<comment type="caution">
    <text evidence="6">The sequence shown here is derived from an EMBL/GenBank/DDBJ whole genome shotgun (WGS) entry which is preliminary data.</text>
</comment>
<proteinExistence type="inferred from homology"/>
<dbReference type="InterPro" id="IPR029064">
    <property type="entry name" value="Ribosomal_eL30-like_sf"/>
</dbReference>
<comment type="similarity">
    <text evidence="1">Belongs to the class IV-like SAM-binding methyltransferase superfamily. RNA methyltransferase TrmH family.</text>
</comment>
<evidence type="ECO:0000313" key="7">
    <source>
        <dbReference type="Proteomes" id="UP000309128"/>
    </source>
</evidence>
<dbReference type="SUPFAM" id="SSF55315">
    <property type="entry name" value="L30e-like"/>
    <property type="match status" value="1"/>
</dbReference>
<dbReference type="EMBL" id="VCKY01000021">
    <property type="protein sequence ID" value="TMR23248.1"/>
    <property type="molecule type" value="Genomic_DNA"/>
</dbReference>
<evidence type="ECO:0000259" key="5">
    <source>
        <dbReference type="SMART" id="SM00967"/>
    </source>
</evidence>
<dbReference type="GO" id="GO:0008173">
    <property type="term" value="F:RNA methyltransferase activity"/>
    <property type="evidence" value="ECO:0007669"/>
    <property type="project" value="InterPro"/>
</dbReference>
<dbReference type="RefSeq" id="WP_138665657.1">
    <property type="nucleotide sequence ID" value="NZ_VCKY01000021.1"/>
</dbReference>
<dbReference type="InterPro" id="IPR001537">
    <property type="entry name" value="SpoU_MeTrfase"/>
</dbReference>
<feature type="compositionally biased region" description="Basic and acidic residues" evidence="4">
    <location>
        <begin position="39"/>
        <end position="60"/>
    </location>
</feature>
<dbReference type="OrthoDB" id="9785673at2"/>
<dbReference type="Proteomes" id="UP000309128">
    <property type="component" value="Unassembled WGS sequence"/>
</dbReference>
<evidence type="ECO:0000256" key="3">
    <source>
        <dbReference type="ARBA" id="ARBA00022679"/>
    </source>
</evidence>
<dbReference type="SMART" id="SM00967">
    <property type="entry name" value="SpoU_sub_bind"/>
    <property type="match status" value="1"/>
</dbReference>
<protein>
    <submittedName>
        <fullName evidence="6">23S rRNA (Guanosine(2251)-2'-O)-methyltransferase RlmB</fullName>
    </submittedName>
</protein>
<dbReference type="InterPro" id="IPR004441">
    <property type="entry name" value="rRNA_MeTrfase_TrmH"/>
</dbReference>
<organism evidence="6 7">
    <name type="scientific">Nonomuraea turkmeniaca</name>
    <dbReference type="NCBI Taxonomy" id="103838"/>
    <lineage>
        <taxon>Bacteria</taxon>
        <taxon>Bacillati</taxon>
        <taxon>Actinomycetota</taxon>
        <taxon>Actinomycetes</taxon>
        <taxon>Streptosporangiales</taxon>
        <taxon>Streptosporangiaceae</taxon>
        <taxon>Nonomuraea</taxon>
    </lineage>
</organism>
<feature type="domain" description="RNA 2-O ribose methyltransferase substrate binding" evidence="5">
    <location>
        <begin position="78"/>
        <end position="154"/>
    </location>
</feature>
<dbReference type="Gene3D" id="3.40.1280.10">
    <property type="match status" value="1"/>
</dbReference>
<evidence type="ECO:0000256" key="1">
    <source>
        <dbReference type="ARBA" id="ARBA00007228"/>
    </source>
</evidence>
<dbReference type="GO" id="GO:0006396">
    <property type="term" value="P:RNA processing"/>
    <property type="evidence" value="ECO:0007669"/>
    <property type="project" value="InterPro"/>
</dbReference>
<evidence type="ECO:0000256" key="2">
    <source>
        <dbReference type="ARBA" id="ARBA00022603"/>
    </source>
</evidence>